<name>A0A6G3X3G5_9ACTN</name>
<feature type="compositionally biased region" description="Basic and acidic residues" evidence="1">
    <location>
        <begin position="21"/>
        <end position="33"/>
    </location>
</feature>
<evidence type="ECO:0000256" key="1">
    <source>
        <dbReference type="SAM" id="MobiDB-lite"/>
    </source>
</evidence>
<feature type="region of interest" description="Disordered" evidence="1">
    <location>
        <begin position="1"/>
        <end position="33"/>
    </location>
</feature>
<evidence type="ECO:0000313" key="2">
    <source>
        <dbReference type="EMBL" id="NEE12339.1"/>
    </source>
</evidence>
<comment type="caution">
    <text evidence="2">The sequence shown here is derived from an EMBL/GenBank/DDBJ whole genome shotgun (WGS) entry which is preliminary data.</text>
</comment>
<reference evidence="2" key="1">
    <citation type="submission" date="2020-01" db="EMBL/GenBank/DDBJ databases">
        <title>Insect and environment-associated Actinomycetes.</title>
        <authorList>
            <person name="Currrie C."/>
            <person name="Chevrette M."/>
            <person name="Carlson C."/>
            <person name="Stubbendieck R."/>
            <person name="Wendt-Pienkowski E."/>
        </authorList>
    </citation>
    <scope>NUCLEOTIDE SEQUENCE</scope>
    <source>
        <strain evidence="2">SID7499</strain>
    </source>
</reference>
<dbReference type="EMBL" id="JAAGMN010003981">
    <property type="protein sequence ID" value="NEE12339.1"/>
    <property type="molecule type" value="Genomic_DNA"/>
</dbReference>
<sequence length="33" mass="3555">GAVALDRFFGSRNTSTTTTEDTPRRDKTPAVSV</sequence>
<feature type="non-terminal residue" evidence="2">
    <location>
        <position position="1"/>
    </location>
</feature>
<proteinExistence type="predicted"/>
<accession>A0A6G3X3G5</accession>
<gene>
    <name evidence="2" type="ORF">G3M58_38525</name>
</gene>
<protein>
    <submittedName>
        <fullName evidence="2">DoxX family protein</fullName>
    </submittedName>
</protein>
<dbReference type="AlphaFoldDB" id="A0A6G3X3G5"/>
<organism evidence="2">
    <name type="scientific">Streptomyces sp. SID7499</name>
    <dbReference type="NCBI Taxonomy" id="2706086"/>
    <lineage>
        <taxon>Bacteria</taxon>
        <taxon>Bacillati</taxon>
        <taxon>Actinomycetota</taxon>
        <taxon>Actinomycetes</taxon>
        <taxon>Kitasatosporales</taxon>
        <taxon>Streptomycetaceae</taxon>
        <taxon>Streptomyces</taxon>
    </lineage>
</organism>